<keyword evidence="3" id="KW-1185">Reference proteome</keyword>
<organism evidence="2 3">
    <name type="scientific">Melittangium boletus DSM 14713</name>
    <dbReference type="NCBI Taxonomy" id="1294270"/>
    <lineage>
        <taxon>Bacteria</taxon>
        <taxon>Pseudomonadati</taxon>
        <taxon>Myxococcota</taxon>
        <taxon>Myxococcia</taxon>
        <taxon>Myxococcales</taxon>
        <taxon>Cystobacterineae</taxon>
        <taxon>Archangiaceae</taxon>
        <taxon>Melittangium</taxon>
    </lineage>
</organism>
<gene>
    <name evidence="2" type="ORF">MEBOL_007517</name>
</gene>
<evidence type="ECO:0000313" key="3">
    <source>
        <dbReference type="Proteomes" id="UP000217289"/>
    </source>
</evidence>
<dbReference type="EMBL" id="CP022163">
    <property type="protein sequence ID" value="ATB34016.1"/>
    <property type="molecule type" value="Genomic_DNA"/>
</dbReference>
<protein>
    <submittedName>
        <fullName evidence="2">Uncharacterized protein</fullName>
    </submittedName>
</protein>
<dbReference type="Proteomes" id="UP000217289">
    <property type="component" value="Chromosome"/>
</dbReference>
<feature type="region of interest" description="Disordered" evidence="1">
    <location>
        <begin position="1"/>
        <end position="46"/>
    </location>
</feature>
<reference evidence="2 3" key="1">
    <citation type="submission" date="2017-06" db="EMBL/GenBank/DDBJ databases">
        <authorList>
            <person name="Kim H.J."/>
            <person name="Triplett B.A."/>
        </authorList>
    </citation>
    <scope>NUCLEOTIDE SEQUENCE [LARGE SCALE GENOMIC DNA]</scope>
    <source>
        <strain evidence="2 3">DSM 14713</strain>
    </source>
</reference>
<evidence type="ECO:0000256" key="1">
    <source>
        <dbReference type="SAM" id="MobiDB-lite"/>
    </source>
</evidence>
<feature type="compositionally biased region" description="Polar residues" evidence="1">
    <location>
        <begin position="34"/>
        <end position="43"/>
    </location>
</feature>
<evidence type="ECO:0000313" key="2">
    <source>
        <dbReference type="EMBL" id="ATB34016.1"/>
    </source>
</evidence>
<proteinExistence type="predicted"/>
<sequence>MHAQGCPGSFRKQAKPGSHTGGPSGAHAGRHWNNEQACPSGQRGSPLAHIFKHSIQILPGSVVKTVGSQSNPSAQEFISQSCPYTFMHTEAMPP</sequence>
<accession>A0A250ISV1</accession>
<name>A0A250ISV1_9BACT</name>
<dbReference type="KEGG" id="mbd:MEBOL_007517"/>
<dbReference type="AlphaFoldDB" id="A0A250ISV1"/>